<dbReference type="Gene3D" id="3.40.50.1980">
    <property type="entry name" value="Nitrogenase molybdenum iron protein domain"/>
    <property type="match status" value="2"/>
</dbReference>
<dbReference type="KEGG" id="ahg:AHOG_23125"/>
<dbReference type="PANTHER" id="PTHR30535:SF35">
    <property type="entry name" value="PERIPLASMIC BINDING PROTEIN"/>
    <property type="match status" value="1"/>
</dbReference>
<dbReference type="NCBIfam" id="NF038402">
    <property type="entry name" value="TroA_like"/>
    <property type="match status" value="1"/>
</dbReference>
<organism evidence="2 3">
    <name type="scientific">Actinoalloteichus hoggarensis</name>
    <dbReference type="NCBI Taxonomy" id="1470176"/>
    <lineage>
        <taxon>Bacteria</taxon>
        <taxon>Bacillati</taxon>
        <taxon>Actinomycetota</taxon>
        <taxon>Actinomycetes</taxon>
        <taxon>Pseudonocardiales</taxon>
        <taxon>Pseudonocardiaceae</taxon>
        <taxon>Actinoalloteichus</taxon>
    </lineage>
</organism>
<evidence type="ECO:0000313" key="3">
    <source>
        <dbReference type="Proteomes" id="UP000204221"/>
    </source>
</evidence>
<dbReference type="InterPro" id="IPR054828">
    <property type="entry name" value="Vit_B12_bind_prot"/>
</dbReference>
<dbReference type="SUPFAM" id="SSF53807">
    <property type="entry name" value="Helical backbone' metal receptor"/>
    <property type="match status" value="1"/>
</dbReference>
<name>A0A221W8K7_9PSEU</name>
<dbReference type="EMBL" id="CP022521">
    <property type="protein sequence ID" value="ASO22235.1"/>
    <property type="molecule type" value="Genomic_DNA"/>
</dbReference>
<dbReference type="AlphaFoldDB" id="A0A221W8K7"/>
<evidence type="ECO:0000256" key="1">
    <source>
        <dbReference type="ARBA" id="ARBA00008814"/>
    </source>
</evidence>
<dbReference type="OrthoDB" id="9816357at2"/>
<comment type="similarity">
    <text evidence="1">Belongs to the bacterial solute-binding protein 8 family.</text>
</comment>
<dbReference type="RefSeq" id="WP_093943237.1">
    <property type="nucleotide sequence ID" value="NZ_CP022521.1"/>
</dbReference>
<protein>
    <submittedName>
        <fullName evidence="2">Uncharacterized protein</fullName>
    </submittedName>
</protein>
<reference evidence="2 3" key="1">
    <citation type="submission" date="2017-07" db="EMBL/GenBank/DDBJ databases">
        <title>Complete genome sequence of Actinoalloteichus hoggarensis DSM 45943, type strain of Actinoalloteichus hoggarensis.</title>
        <authorList>
            <person name="Ruckert C."/>
            <person name="Nouioui I."/>
            <person name="Willmese J."/>
            <person name="van Wezel G."/>
            <person name="Klenk H.-P."/>
            <person name="Kalinowski J."/>
            <person name="Zotchev S.B."/>
        </authorList>
    </citation>
    <scope>NUCLEOTIDE SEQUENCE [LARGE SCALE GENOMIC DNA]</scope>
    <source>
        <strain evidence="2 3">DSM 45943</strain>
    </source>
</reference>
<proteinExistence type="inferred from homology"/>
<dbReference type="PANTHER" id="PTHR30535">
    <property type="entry name" value="VITAMIN B12-BINDING PROTEIN"/>
    <property type="match status" value="1"/>
</dbReference>
<keyword evidence="3" id="KW-1185">Reference proteome</keyword>
<accession>A0A221W8K7</accession>
<dbReference type="InterPro" id="IPR050902">
    <property type="entry name" value="ABC_Transporter_SBP"/>
</dbReference>
<dbReference type="Proteomes" id="UP000204221">
    <property type="component" value="Chromosome"/>
</dbReference>
<sequence>MIRRDDLGAAVPVPRPPRRVVSLVPSLTETVASVAPGALIGATDYCVHPPDLDVVRVGGSKYPVVAEVRRLAPDLVLANGEESRPQDVAELRAHGIPVWVTAAPATVPEALGSLRRLLREVFDVAPPAWWRTAASNWARLPSVRARAVIPVWRRPWVVLGPDTFAGDVLRRLGVANACEGDPSEGAPADGDRYPRPSLDELRGLFRDGAADLVVLPDEPYAFHASDGPEAFPGMPAALISGRHLTWHGPSLAEAAAVLRAALDPVLDRIADAGDAARSASAE</sequence>
<gene>
    <name evidence="2" type="ORF">AHOG_23125</name>
</gene>
<evidence type="ECO:0000313" key="2">
    <source>
        <dbReference type="EMBL" id="ASO22235.1"/>
    </source>
</evidence>